<dbReference type="GO" id="GO:0016042">
    <property type="term" value="P:lipid catabolic process"/>
    <property type="evidence" value="ECO:0007669"/>
    <property type="project" value="UniProtKB-KW"/>
</dbReference>
<accession>A0AAV2Q9V7</accession>
<dbReference type="InterPro" id="IPR025483">
    <property type="entry name" value="Lipase_euk"/>
</dbReference>
<evidence type="ECO:0000259" key="9">
    <source>
        <dbReference type="Pfam" id="PF04083"/>
    </source>
</evidence>
<evidence type="ECO:0000256" key="8">
    <source>
        <dbReference type="PIRSR" id="PIRSR000862-1"/>
    </source>
</evidence>
<keyword evidence="4 7" id="KW-0442">Lipid degradation</keyword>
<evidence type="ECO:0000256" key="4">
    <source>
        <dbReference type="ARBA" id="ARBA00022963"/>
    </source>
</evidence>
<dbReference type="PIRSF" id="PIRSF000862">
    <property type="entry name" value="Steryl_ester_lip"/>
    <property type="match status" value="1"/>
</dbReference>
<reference evidence="10 11" key="1">
    <citation type="submission" date="2024-05" db="EMBL/GenBank/DDBJ databases">
        <authorList>
            <person name="Wallberg A."/>
        </authorList>
    </citation>
    <scope>NUCLEOTIDE SEQUENCE [LARGE SCALE GENOMIC DNA]</scope>
</reference>
<evidence type="ECO:0000256" key="2">
    <source>
        <dbReference type="ARBA" id="ARBA00022729"/>
    </source>
</evidence>
<dbReference type="Gene3D" id="3.40.50.1820">
    <property type="entry name" value="alpha/beta hydrolase"/>
    <property type="match status" value="1"/>
</dbReference>
<keyword evidence="2" id="KW-0732">Signal</keyword>
<dbReference type="InterPro" id="IPR006693">
    <property type="entry name" value="AB_hydrolase_lipase"/>
</dbReference>
<keyword evidence="5" id="KW-0443">Lipid metabolism</keyword>
<dbReference type="AlphaFoldDB" id="A0AAV2Q9V7"/>
<feature type="active site" description="Nucleophile" evidence="8">
    <location>
        <position position="176"/>
    </location>
</feature>
<keyword evidence="3 7" id="KW-0378">Hydrolase</keyword>
<evidence type="ECO:0000313" key="11">
    <source>
        <dbReference type="Proteomes" id="UP001497623"/>
    </source>
</evidence>
<feature type="active site" description="Charge relay system" evidence="8">
    <location>
        <position position="350"/>
    </location>
</feature>
<evidence type="ECO:0000313" key="10">
    <source>
        <dbReference type="EMBL" id="CAL4076498.1"/>
    </source>
</evidence>
<gene>
    <name evidence="10" type="ORF">MNOR_LOCUS10167</name>
</gene>
<dbReference type="Proteomes" id="UP001497623">
    <property type="component" value="Unassembled WGS sequence"/>
</dbReference>
<evidence type="ECO:0000256" key="5">
    <source>
        <dbReference type="ARBA" id="ARBA00023098"/>
    </source>
</evidence>
<dbReference type="FunFam" id="3.40.50.1820:FF:000057">
    <property type="entry name" value="Lipase"/>
    <property type="match status" value="1"/>
</dbReference>
<name>A0AAV2Q9V7_MEGNR</name>
<dbReference type="GO" id="GO:0016788">
    <property type="term" value="F:hydrolase activity, acting on ester bonds"/>
    <property type="evidence" value="ECO:0007669"/>
    <property type="project" value="InterPro"/>
</dbReference>
<evidence type="ECO:0000256" key="3">
    <source>
        <dbReference type="ARBA" id="ARBA00022801"/>
    </source>
</evidence>
<evidence type="ECO:0000256" key="7">
    <source>
        <dbReference type="PIRNR" id="PIRNR000862"/>
    </source>
</evidence>
<feature type="active site" description="Charge relay system" evidence="8">
    <location>
        <position position="381"/>
    </location>
</feature>
<evidence type="ECO:0000256" key="1">
    <source>
        <dbReference type="ARBA" id="ARBA00010701"/>
    </source>
</evidence>
<protein>
    <recommendedName>
        <fullName evidence="7">Lipase</fullName>
    </recommendedName>
</protein>
<dbReference type="SUPFAM" id="SSF53474">
    <property type="entry name" value="alpha/beta-Hydrolases"/>
    <property type="match status" value="1"/>
</dbReference>
<proteinExistence type="inferred from homology"/>
<dbReference type="PANTHER" id="PTHR11005">
    <property type="entry name" value="LYSOSOMAL ACID LIPASE-RELATED"/>
    <property type="match status" value="1"/>
</dbReference>
<sequence length="407" mass="46164">MQQYTSTPMPKHMLLKRISTHLTKSVAKVKIVTNTIDIALAAGYPCEEHLVQTADGYILTVHHIPPYIKTKQIDPNARVPKGVVFLQHGLVGASSQWITNDEKSSLGYLLSDAGYDVWMGNFRGNLYSRIHISLTIDDKDYWKFSWDEMAKYDLPAMLDYVLKQTHTTKLWYIGHSMGTTTLFALLSSQPEYQDRVAAMIALAPVATVKTIQSPVKYMAPLTKDIMEFLRTLGYDQDLLTSSRLRSLWEPSPSVNLPGVQTVAENVAFILSGLDADRVHKEMLPTILSQNPAGTSTQTLLHFGLNVKSGEFNMYDHGDAENLRLYGQKQPLTYDVTSINTPVYLIHSKNDWLTGEWDIQQLEKKLRNLKNSHQIEHPCFSHLDFLWARDAKCLVYDYVLDILNKSSI</sequence>
<comment type="similarity">
    <text evidence="1 7">Belongs to the AB hydrolase superfamily. Lipase family.</text>
</comment>
<keyword evidence="11" id="KW-1185">Reference proteome</keyword>
<dbReference type="InterPro" id="IPR029058">
    <property type="entry name" value="AB_hydrolase_fold"/>
</dbReference>
<comment type="caution">
    <text evidence="10">The sequence shown here is derived from an EMBL/GenBank/DDBJ whole genome shotgun (WGS) entry which is preliminary data.</text>
</comment>
<keyword evidence="6" id="KW-0325">Glycoprotein</keyword>
<dbReference type="EMBL" id="CAXKWB010005060">
    <property type="protein sequence ID" value="CAL4076498.1"/>
    <property type="molecule type" value="Genomic_DNA"/>
</dbReference>
<evidence type="ECO:0000256" key="6">
    <source>
        <dbReference type="ARBA" id="ARBA00023180"/>
    </source>
</evidence>
<organism evidence="10 11">
    <name type="scientific">Meganyctiphanes norvegica</name>
    <name type="common">Northern krill</name>
    <name type="synonym">Thysanopoda norvegica</name>
    <dbReference type="NCBI Taxonomy" id="48144"/>
    <lineage>
        <taxon>Eukaryota</taxon>
        <taxon>Metazoa</taxon>
        <taxon>Ecdysozoa</taxon>
        <taxon>Arthropoda</taxon>
        <taxon>Crustacea</taxon>
        <taxon>Multicrustacea</taxon>
        <taxon>Malacostraca</taxon>
        <taxon>Eumalacostraca</taxon>
        <taxon>Eucarida</taxon>
        <taxon>Euphausiacea</taxon>
        <taxon>Euphausiidae</taxon>
        <taxon>Meganyctiphanes</taxon>
    </lineage>
</organism>
<dbReference type="Pfam" id="PF04083">
    <property type="entry name" value="Abhydro_lipase"/>
    <property type="match status" value="1"/>
</dbReference>
<feature type="domain" description="Partial AB-hydrolase lipase" evidence="9">
    <location>
        <begin position="37"/>
        <end position="100"/>
    </location>
</feature>